<dbReference type="EMBL" id="REGN01009179">
    <property type="protein sequence ID" value="RNA01758.1"/>
    <property type="molecule type" value="Genomic_DNA"/>
</dbReference>
<protein>
    <submittedName>
        <fullName evidence="1">Uncharacterized protein</fullName>
    </submittedName>
</protein>
<organism evidence="1 2">
    <name type="scientific">Brachionus plicatilis</name>
    <name type="common">Marine rotifer</name>
    <name type="synonym">Brachionus muelleri</name>
    <dbReference type="NCBI Taxonomy" id="10195"/>
    <lineage>
        <taxon>Eukaryota</taxon>
        <taxon>Metazoa</taxon>
        <taxon>Spiralia</taxon>
        <taxon>Gnathifera</taxon>
        <taxon>Rotifera</taxon>
        <taxon>Eurotatoria</taxon>
        <taxon>Monogononta</taxon>
        <taxon>Pseudotrocha</taxon>
        <taxon>Ploima</taxon>
        <taxon>Brachionidae</taxon>
        <taxon>Brachionus</taxon>
    </lineage>
</organism>
<accession>A0A3M7PSW6</accession>
<sequence length="400" mass="45789">MWTHPARPLDSILLASVTSLDQTSKRKRLPPMKPHRALPAHLYTALGVVLPAVQTPAHTVVAVAQCADLFAAGLLAQPVESGVQVVEQKDELLGSFVGAHARKADYVGEQYADLAHRIDEQRSHLVHAVHIFSELLGLAEHVGEQRWHYGLDHALRYLLVLLRCHVRLVHVRQLHERVPFYRIRGHQVQRRVQQNFDQNEDCFLRVQIGTGLVGKLFAKRQVLERTAETGARSDWYEQLKWIDQVEKKDCLGEPDKMGCWRDWRLFAKEKQEAESEHEQCDQQGGAIRTLLVHMSHTESCSCFVRNWVNSRSFSSTSCIASFRSFSASLKFTLVSCSWPASFFSSLLNSFSWYSITTRKTKITTKQLPYKTREKCSLPSSHLFERLLEAKSSSWTVWRIC</sequence>
<dbReference type="AlphaFoldDB" id="A0A3M7PSW6"/>
<evidence type="ECO:0000313" key="2">
    <source>
        <dbReference type="Proteomes" id="UP000276133"/>
    </source>
</evidence>
<comment type="caution">
    <text evidence="1">The sequence shown here is derived from an EMBL/GenBank/DDBJ whole genome shotgun (WGS) entry which is preliminary data.</text>
</comment>
<evidence type="ECO:0000313" key="1">
    <source>
        <dbReference type="EMBL" id="RNA01758.1"/>
    </source>
</evidence>
<gene>
    <name evidence="1" type="ORF">BpHYR1_040757</name>
</gene>
<name>A0A3M7PSW6_BRAPC</name>
<keyword evidence="2" id="KW-1185">Reference proteome</keyword>
<proteinExistence type="predicted"/>
<reference evidence="1 2" key="1">
    <citation type="journal article" date="2018" name="Sci. Rep.">
        <title>Genomic signatures of local adaptation to the degree of environmental predictability in rotifers.</title>
        <authorList>
            <person name="Franch-Gras L."/>
            <person name="Hahn C."/>
            <person name="Garcia-Roger E.M."/>
            <person name="Carmona M.J."/>
            <person name="Serra M."/>
            <person name="Gomez A."/>
        </authorList>
    </citation>
    <scope>NUCLEOTIDE SEQUENCE [LARGE SCALE GENOMIC DNA]</scope>
    <source>
        <strain evidence="1">HYR1</strain>
    </source>
</reference>
<dbReference type="Proteomes" id="UP000276133">
    <property type="component" value="Unassembled WGS sequence"/>
</dbReference>